<dbReference type="PANTHER" id="PTHR46796">
    <property type="entry name" value="HTH-TYPE TRANSCRIPTIONAL ACTIVATOR RHAS-RELATED"/>
    <property type="match status" value="1"/>
</dbReference>
<keyword evidence="2 5" id="KW-0238">DNA-binding</keyword>
<dbReference type="Pfam" id="PF20240">
    <property type="entry name" value="DUF6597"/>
    <property type="match status" value="1"/>
</dbReference>
<name>A0A7W5BF58_9BURK</name>
<dbReference type="GO" id="GO:0043565">
    <property type="term" value="F:sequence-specific DNA binding"/>
    <property type="evidence" value="ECO:0007669"/>
    <property type="project" value="InterPro"/>
</dbReference>
<dbReference type="Pfam" id="PF12833">
    <property type="entry name" value="HTH_18"/>
    <property type="match status" value="1"/>
</dbReference>
<keyword evidence="1" id="KW-0805">Transcription regulation</keyword>
<dbReference type="InterPro" id="IPR046532">
    <property type="entry name" value="DUF6597"/>
</dbReference>
<dbReference type="InterPro" id="IPR050204">
    <property type="entry name" value="AraC_XylS_family_regulators"/>
</dbReference>
<evidence type="ECO:0000259" key="4">
    <source>
        <dbReference type="PROSITE" id="PS01124"/>
    </source>
</evidence>
<dbReference type="GO" id="GO:0003700">
    <property type="term" value="F:DNA-binding transcription factor activity"/>
    <property type="evidence" value="ECO:0007669"/>
    <property type="project" value="InterPro"/>
</dbReference>
<evidence type="ECO:0000313" key="5">
    <source>
        <dbReference type="EMBL" id="MBB3122008.1"/>
    </source>
</evidence>
<keyword evidence="3" id="KW-0804">Transcription</keyword>
<keyword evidence="6" id="KW-1185">Reference proteome</keyword>
<evidence type="ECO:0000256" key="1">
    <source>
        <dbReference type="ARBA" id="ARBA00023015"/>
    </source>
</evidence>
<dbReference type="AlphaFoldDB" id="A0A7W5BF58"/>
<protein>
    <submittedName>
        <fullName evidence="5">AraC-like DNA-binding protein</fullName>
    </submittedName>
</protein>
<dbReference type="InterPro" id="IPR018060">
    <property type="entry name" value="HTH_AraC"/>
</dbReference>
<dbReference type="InterPro" id="IPR009057">
    <property type="entry name" value="Homeodomain-like_sf"/>
</dbReference>
<evidence type="ECO:0000256" key="2">
    <source>
        <dbReference type="ARBA" id="ARBA00023125"/>
    </source>
</evidence>
<evidence type="ECO:0000313" key="6">
    <source>
        <dbReference type="Proteomes" id="UP000541535"/>
    </source>
</evidence>
<dbReference type="Proteomes" id="UP000541535">
    <property type="component" value="Unassembled WGS sequence"/>
</dbReference>
<reference evidence="5 6" key="1">
    <citation type="submission" date="2020-08" db="EMBL/GenBank/DDBJ databases">
        <title>Genomic Encyclopedia of Type Strains, Phase III (KMG-III): the genomes of soil and plant-associated and newly described type strains.</title>
        <authorList>
            <person name="Whitman W."/>
        </authorList>
    </citation>
    <scope>NUCLEOTIDE SEQUENCE [LARGE SCALE GENOMIC DNA]</scope>
    <source>
        <strain evidence="5 6">CECT 8897</strain>
    </source>
</reference>
<gene>
    <name evidence="5" type="ORF">FHS03_005104</name>
</gene>
<dbReference type="Gene3D" id="1.10.10.60">
    <property type="entry name" value="Homeodomain-like"/>
    <property type="match status" value="1"/>
</dbReference>
<evidence type="ECO:0000256" key="3">
    <source>
        <dbReference type="ARBA" id="ARBA00023163"/>
    </source>
</evidence>
<dbReference type="RefSeq" id="WP_183443685.1">
    <property type="nucleotide sequence ID" value="NZ_JACHXD010000023.1"/>
</dbReference>
<dbReference type="SMART" id="SM00342">
    <property type="entry name" value="HTH_ARAC"/>
    <property type="match status" value="1"/>
</dbReference>
<dbReference type="PANTHER" id="PTHR46796:SF13">
    <property type="entry name" value="HTH-TYPE TRANSCRIPTIONAL ACTIVATOR RHAS"/>
    <property type="match status" value="1"/>
</dbReference>
<feature type="domain" description="HTH araC/xylS-type" evidence="4">
    <location>
        <begin position="152"/>
        <end position="253"/>
    </location>
</feature>
<comment type="caution">
    <text evidence="5">The sequence shown here is derived from an EMBL/GenBank/DDBJ whole genome shotgun (WGS) entry which is preliminary data.</text>
</comment>
<dbReference type="PROSITE" id="PS01124">
    <property type="entry name" value="HTH_ARAC_FAMILY_2"/>
    <property type="match status" value="1"/>
</dbReference>
<dbReference type="EMBL" id="JACHXD010000023">
    <property type="protein sequence ID" value="MBB3122008.1"/>
    <property type="molecule type" value="Genomic_DNA"/>
</dbReference>
<proteinExistence type="predicted"/>
<dbReference type="SUPFAM" id="SSF46689">
    <property type="entry name" value="Homeodomain-like"/>
    <property type="match status" value="1"/>
</dbReference>
<sequence>MLPKRWHLRPSARLRPFIDRYWGWEGEHHLPPQLPPGTGSECIFHYGTPFLLDGKEAPQAVLLCLRTRAIAIGENGALGFAAVRFRSGSLRHFCSQSSAQLHDQEWPAQAIWGSGAERLADQLRLADEPASRAALLDQFFLAQLGRHEDRSGRALDGLLDQLYYAPGTSIDALAEQSGWTQRHFRRKFTDAYGFSPKQFVRIARFNHTLRMLALEPGMGTLDAALRMGYFDQAHFIHETRALTGNTPQTIITGLHEKSHFYNPPSRPIA</sequence>
<accession>A0A7W5BF58</accession>
<organism evidence="5 6">
    <name type="scientific">Pseudoduganella violacea</name>
    <dbReference type="NCBI Taxonomy" id="1715466"/>
    <lineage>
        <taxon>Bacteria</taxon>
        <taxon>Pseudomonadati</taxon>
        <taxon>Pseudomonadota</taxon>
        <taxon>Betaproteobacteria</taxon>
        <taxon>Burkholderiales</taxon>
        <taxon>Oxalobacteraceae</taxon>
        <taxon>Telluria group</taxon>
        <taxon>Pseudoduganella</taxon>
    </lineage>
</organism>